<evidence type="ECO:0000313" key="2">
    <source>
        <dbReference type="Proteomes" id="UP000530530"/>
    </source>
</evidence>
<evidence type="ECO:0000313" key="1">
    <source>
        <dbReference type="EMBL" id="MBB4789171.1"/>
    </source>
</evidence>
<keyword evidence="2" id="KW-1185">Reference proteome</keyword>
<organism evidence="1 2">
    <name type="scientific">Streptomyces rapamycinicus</name>
    <dbReference type="NCBI Taxonomy" id="1226757"/>
    <lineage>
        <taxon>Bacteria</taxon>
        <taxon>Bacillati</taxon>
        <taxon>Actinomycetota</taxon>
        <taxon>Actinomycetes</taxon>
        <taxon>Kitasatosporales</taxon>
        <taxon>Streptomycetaceae</taxon>
        <taxon>Streptomyces</taxon>
        <taxon>Streptomyces violaceusniger group</taxon>
    </lineage>
</organism>
<comment type="caution">
    <text evidence="1">The sequence shown here is derived from an EMBL/GenBank/DDBJ whole genome shotgun (WGS) entry which is preliminary data.</text>
</comment>
<name>A0ABR6M3H4_9ACTN</name>
<protein>
    <submittedName>
        <fullName evidence="1">Uncharacterized protein</fullName>
    </submittedName>
</protein>
<proteinExistence type="predicted"/>
<reference evidence="1 2" key="1">
    <citation type="submission" date="2020-08" db="EMBL/GenBank/DDBJ databases">
        <title>Sequencing the genomes of 1000 actinobacteria strains.</title>
        <authorList>
            <person name="Klenk H.-P."/>
        </authorList>
    </citation>
    <scope>NUCLEOTIDE SEQUENCE [LARGE SCALE GENOMIC DNA]</scope>
    <source>
        <strain evidence="1 2">DSM 41530</strain>
    </source>
</reference>
<dbReference type="Proteomes" id="UP000530530">
    <property type="component" value="Unassembled WGS sequence"/>
</dbReference>
<gene>
    <name evidence="1" type="ORF">BJY27_010218</name>
</gene>
<dbReference type="RefSeq" id="WP_020873157.1">
    <property type="nucleotide sequence ID" value="NZ_CP157807.1"/>
</dbReference>
<accession>A0ABR6M3H4</accession>
<sequence>MFAKVEGRERRGWRVSDVTAAARGGRSYLALTTLVVDTLLRGVGTPHRNRL</sequence>
<dbReference type="EMBL" id="JACHNG010000002">
    <property type="protein sequence ID" value="MBB4789171.1"/>
    <property type="molecule type" value="Genomic_DNA"/>
</dbReference>